<protein>
    <submittedName>
        <fullName evidence="1">Uncharacterized protein</fullName>
    </submittedName>
</protein>
<accession>W2RHM9</accession>
<dbReference type="OrthoDB" id="92020at2759"/>
<dbReference type="GeneID" id="20170893"/>
<dbReference type="VEuPathDB" id="FungiDB:PPTG_00535"/>
<sequence>MHIPPYFARLDIVTSGSGILDIQEAIIMLGFPVGTFAAGIKSAAPPFTCKFAPPSSDQVQTKEFPSNMATSSTLPLSTLLYVRDKGSQPKRTMNVAGRGTMGLRDPFDAKLVRTLHEAFAAKEAEQRLPTELVKKERKHVFWRQFVISKAAMLTGHR</sequence>
<gene>
    <name evidence="1" type="ORF">PPTG_00535</name>
</gene>
<evidence type="ECO:0000313" key="2">
    <source>
        <dbReference type="Proteomes" id="UP000018817"/>
    </source>
</evidence>
<evidence type="ECO:0000313" key="1">
    <source>
        <dbReference type="EMBL" id="ETN24080.1"/>
    </source>
</evidence>
<dbReference type="RefSeq" id="XP_008890179.1">
    <property type="nucleotide sequence ID" value="XM_008891931.1"/>
</dbReference>
<proteinExistence type="predicted"/>
<reference evidence="2" key="1">
    <citation type="submission" date="2011-12" db="EMBL/GenBank/DDBJ databases">
        <authorList>
            <consortium name="The Broad Institute Genome Sequencing Platform"/>
            <person name="Russ C."/>
            <person name="Tyler B."/>
            <person name="Panabieres F."/>
            <person name="Shan W."/>
            <person name="Tripathy S."/>
            <person name="Grunwald N."/>
            <person name="Machado M."/>
            <person name="Young S.K."/>
            <person name="Zeng Q."/>
            <person name="Gargeya S."/>
            <person name="Fitzgerald M."/>
            <person name="Haas B."/>
            <person name="Abouelleil A."/>
            <person name="Alvarado L."/>
            <person name="Arachchi H.M."/>
            <person name="Berlin A."/>
            <person name="Chapman S.B."/>
            <person name="Gearin G."/>
            <person name="Goldberg J."/>
            <person name="Griggs A."/>
            <person name="Gujja S."/>
            <person name="Hansen M."/>
            <person name="Heiman D."/>
            <person name="Howarth C."/>
            <person name="Larimer J."/>
            <person name="Lui A."/>
            <person name="MacDonald P.J.P."/>
            <person name="McCowen C."/>
            <person name="Montmayeur A."/>
            <person name="Murphy C."/>
            <person name="Neiman D."/>
            <person name="Pearson M."/>
            <person name="Priest M."/>
            <person name="Roberts A."/>
            <person name="Saif S."/>
            <person name="Shea T."/>
            <person name="Sisk P."/>
            <person name="Stolte C."/>
            <person name="Sykes S."/>
            <person name="Wortman J."/>
            <person name="Nusbaum C."/>
            <person name="Birren B."/>
        </authorList>
    </citation>
    <scope>NUCLEOTIDE SEQUENCE [LARGE SCALE GENOMIC DNA]</scope>
    <source>
        <strain evidence="2">INRA-310</strain>
    </source>
</reference>
<reference evidence="1 2" key="2">
    <citation type="submission" date="2013-11" db="EMBL/GenBank/DDBJ databases">
        <title>The Genome Sequence of Phytophthora parasitica INRA-310.</title>
        <authorList>
            <consortium name="The Broad Institute Genomics Platform"/>
            <person name="Russ C."/>
            <person name="Tyler B."/>
            <person name="Panabieres F."/>
            <person name="Shan W."/>
            <person name="Tripathy S."/>
            <person name="Grunwald N."/>
            <person name="Machado M."/>
            <person name="Johnson C.S."/>
            <person name="Arredondo F."/>
            <person name="Hong C."/>
            <person name="Coffey M."/>
            <person name="Young S.K."/>
            <person name="Zeng Q."/>
            <person name="Gargeya S."/>
            <person name="Fitzgerald M."/>
            <person name="Abouelleil A."/>
            <person name="Alvarado L."/>
            <person name="Chapman S.B."/>
            <person name="Gainer-Dewar J."/>
            <person name="Goldberg J."/>
            <person name="Griggs A."/>
            <person name="Gujja S."/>
            <person name="Hansen M."/>
            <person name="Howarth C."/>
            <person name="Imamovic A."/>
            <person name="Ireland A."/>
            <person name="Larimer J."/>
            <person name="McCowan C."/>
            <person name="Murphy C."/>
            <person name="Pearson M."/>
            <person name="Poon T.W."/>
            <person name="Priest M."/>
            <person name="Roberts A."/>
            <person name="Saif S."/>
            <person name="Shea T."/>
            <person name="Sykes S."/>
            <person name="Wortman J."/>
            <person name="Nusbaum C."/>
            <person name="Birren B."/>
        </authorList>
    </citation>
    <scope>NUCLEOTIDE SEQUENCE [LARGE SCALE GENOMIC DNA]</scope>
    <source>
        <strain evidence="1 2">INRA-310</strain>
    </source>
</reference>
<organism evidence="1 2">
    <name type="scientific">Phytophthora nicotianae (strain INRA-310)</name>
    <name type="common">Phytophthora parasitica</name>
    <dbReference type="NCBI Taxonomy" id="761204"/>
    <lineage>
        <taxon>Eukaryota</taxon>
        <taxon>Sar</taxon>
        <taxon>Stramenopiles</taxon>
        <taxon>Oomycota</taxon>
        <taxon>Peronosporomycetes</taxon>
        <taxon>Peronosporales</taxon>
        <taxon>Peronosporaceae</taxon>
        <taxon>Phytophthora</taxon>
    </lineage>
</organism>
<dbReference type="AlphaFoldDB" id="W2RHM9"/>
<dbReference type="Proteomes" id="UP000018817">
    <property type="component" value="Unassembled WGS sequence"/>
</dbReference>
<dbReference type="EMBL" id="KI669561">
    <property type="protein sequence ID" value="ETN24080.1"/>
    <property type="molecule type" value="Genomic_DNA"/>
</dbReference>
<name>W2RHM9_PHYN3</name>